<name>A0A1S2LP15_9BACI</name>
<reference evidence="1 2" key="1">
    <citation type="submission" date="2016-10" db="EMBL/GenBank/DDBJ databases">
        <title>Draft genome sequences of four alkaliphilic bacteria belonging to the Anaerobacillus genus.</title>
        <authorList>
            <person name="Bassil N.M."/>
            <person name="Lloyd J.R."/>
        </authorList>
    </citation>
    <scope>NUCLEOTIDE SEQUENCE [LARGE SCALE GENOMIC DNA]</scope>
    <source>
        <strain evidence="1 2">DSM 18345</strain>
    </source>
</reference>
<dbReference type="AlphaFoldDB" id="A0A1S2LP15"/>
<sequence>MKVLVKKSSKSVQGNPHIKSALCEFAWAITRSKKTSMANTFWSLSARRGKKKALQAITHKVIKIIYTLFLNKQHFSEPCLAG</sequence>
<comment type="caution">
    <text evidence="1">The sequence shown here is derived from an EMBL/GenBank/DDBJ whole genome shotgun (WGS) entry which is preliminary data.</text>
</comment>
<accession>A0A1S2LP15</accession>
<evidence type="ECO:0000313" key="1">
    <source>
        <dbReference type="EMBL" id="OIJ13940.1"/>
    </source>
</evidence>
<dbReference type="Proteomes" id="UP000179524">
    <property type="component" value="Unassembled WGS sequence"/>
</dbReference>
<keyword evidence="2" id="KW-1185">Reference proteome</keyword>
<evidence type="ECO:0000313" key="2">
    <source>
        <dbReference type="Proteomes" id="UP000179524"/>
    </source>
</evidence>
<protein>
    <recommendedName>
        <fullName evidence="3">IS110 family transposase</fullName>
    </recommendedName>
</protein>
<gene>
    <name evidence="1" type="ORF">BKP37_09290</name>
</gene>
<organism evidence="1 2">
    <name type="scientific">Anaerobacillus alkalilacustris</name>
    <dbReference type="NCBI Taxonomy" id="393763"/>
    <lineage>
        <taxon>Bacteria</taxon>
        <taxon>Bacillati</taxon>
        <taxon>Bacillota</taxon>
        <taxon>Bacilli</taxon>
        <taxon>Bacillales</taxon>
        <taxon>Bacillaceae</taxon>
        <taxon>Anaerobacillus</taxon>
    </lineage>
</organism>
<dbReference type="EMBL" id="MLQR01000024">
    <property type="protein sequence ID" value="OIJ13940.1"/>
    <property type="molecule type" value="Genomic_DNA"/>
</dbReference>
<proteinExistence type="predicted"/>
<evidence type="ECO:0008006" key="3">
    <source>
        <dbReference type="Google" id="ProtNLM"/>
    </source>
</evidence>